<evidence type="ECO:0000313" key="4">
    <source>
        <dbReference type="Proteomes" id="UP000326458"/>
    </source>
</evidence>
<dbReference type="SUPFAM" id="SSF47836">
    <property type="entry name" value="Retroviral matrix proteins"/>
    <property type="match status" value="1"/>
</dbReference>
<dbReference type="Proteomes" id="UP000326458">
    <property type="component" value="Unassembled WGS sequence"/>
</dbReference>
<feature type="region of interest" description="Disordered" evidence="1">
    <location>
        <begin position="86"/>
        <end position="152"/>
    </location>
</feature>
<gene>
    <name evidence="3" type="ORF">FD754_022062</name>
</gene>
<dbReference type="EMBL" id="VCEA01000003">
    <property type="protein sequence ID" value="KAB0345136.1"/>
    <property type="molecule type" value="Genomic_DNA"/>
</dbReference>
<dbReference type="InterPro" id="IPR010999">
    <property type="entry name" value="Retrovr_matrix"/>
</dbReference>
<dbReference type="InterPro" id="IPR036946">
    <property type="entry name" value="G_retro_matrix_sf"/>
</dbReference>
<reference evidence="3 4" key="1">
    <citation type="submission" date="2019-06" db="EMBL/GenBank/DDBJ databases">
        <title>Discovery of a novel chromosome fission-fusion reversal in muntjac.</title>
        <authorList>
            <person name="Mudd A.B."/>
            <person name="Bredeson J.V."/>
            <person name="Baum R."/>
            <person name="Hockemeyer D."/>
            <person name="Rokhsar D.S."/>
        </authorList>
    </citation>
    <scope>NUCLEOTIDE SEQUENCE [LARGE SCALE GENOMIC DNA]</scope>
    <source>
        <strain evidence="3">UTSW_UCB_Mm</strain>
        <tissue evidence="3">Fibroblast cell line</tissue>
    </source>
</reference>
<accession>A0A5N3V7K9</accession>
<dbReference type="AlphaFoldDB" id="A0A5N3V7K9"/>
<dbReference type="Gene3D" id="1.10.150.180">
    <property type="entry name" value="Gamma-retroviral matrix domain"/>
    <property type="match status" value="1"/>
</dbReference>
<keyword evidence="4" id="KW-1185">Reference proteome</keyword>
<feature type="domain" description="Core shell protein Gag P30" evidence="2">
    <location>
        <begin position="193"/>
        <end position="277"/>
    </location>
</feature>
<dbReference type="PANTHER" id="PTHR33166">
    <property type="entry name" value="GAG_P30 DOMAIN-CONTAINING PROTEIN"/>
    <property type="match status" value="1"/>
</dbReference>
<dbReference type="GO" id="GO:0019068">
    <property type="term" value="P:virion assembly"/>
    <property type="evidence" value="ECO:0007669"/>
    <property type="project" value="InterPro"/>
</dbReference>
<dbReference type="SUPFAM" id="SSF47943">
    <property type="entry name" value="Retrovirus capsid protein, N-terminal core domain"/>
    <property type="match status" value="1"/>
</dbReference>
<evidence type="ECO:0000313" key="3">
    <source>
        <dbReference type="EMBL" id="KAB0345136.1"/>
    </source>
</evidence>
<dbReference type="InterPro" id="IPR050462">
    <property type="entry name" value="Retroviral_Gag-Pol_poly"/>
</dbReference>
<comment type="caution">
    <text evidence="3">The sequence shown here is derived from an EMBL/GenBank/DDBJ whole genome shotgun (WGS) entry which is preliminary data.</text>
</comment>
<sequence>MGGSSSKPTVLDCMIKDFKKGFAGGYGVKMTPRKLQDTLDLPTVQSVHQVVPGTPEHPDQFPYIGSWLLIAQTLLPLARFCMNGQGQNRKEEGEKNLYSREDPLLPPPYTPMTPQAPAQPKLYPLPGSPPPSMFPSPPHEQHSSPEPVARQIPLGETQGPQQVNEDGSPFSTTDLNWNHHNPAYSDKPQAMIDLLEPNWNFSTRGQETLGRYHDALLHGLRTGAKKPTNMSKMTAIIQKADETPTNFYERLCVAFWSYTPFDPETPENHQMINAAFLQKLEGFSGINVTQPLEVANKVFVNRDREAQREAD</sequence>
<dbReference type="InterPro" id="IPR008919">
    <property type="entry name" value="Retrov_capsid_N"/>
</dbReference>
<evidence type="ECO:0000256" key="1">
    <source>
        <dbReference type="SAM" id="MobiDB-lite"/>
    </source>
</evidence>
<feature type="compositionally biased region" description="Pro residues" evidence="1">
    <location>
        <begin position="126"/>
        <end position="138"/>
    </location>
</feature>
<dbReference type="Pfam" id="PF02093">
    <property type="entry name" value="Gag_p30"/>
    <property type="match status" value="1"/>
</dbReference>
<organism evidence="3 4">
    <name type="scientific">Muntiacus muntjak</name>
    <name type="common">Barking deer</name>
    <name type="synonym">Indian muntjac</name>
    <dbReference type="NCBI Taxonomy" id="9888"/>
    <lineage>
        <taxon>Eukaryota</taxon>
        <taxon>Metazoa</taxon>
        <taxon>Chordata</taxon>
        <taxon>Craniata</taxon>
        <taxon>Vertebrata</taxon>
        <taxon>Euteleostomi</taxon>
        <taxon>Mammalia</taxon>
        <taxon>Eutheria</taxon>
        <taxon>Laurasiatheria</taxon>
        <taxon>Artiodactyla</taxon>
        <taxon>Ruminantia</taxon>
        <taxon>Pecora</taxon>
        <taxon>Cervidae</taxon>
        <taxon>Muntiacinae</taxon>
        <taxon>Muntiacus</taxon>
    </lineage>
</organism>
<protein>
    <recommendedName>
        <fullName evidence="2">Core shell protein Gag P30 domain-containing protein</fullName>
    </recommendedName>
</protein>
<proteinExistence type="predicted"/>
<feature type="compositionally biased region" description="Basic and acidic residues" evidence="1">
    <location>
        <begin position="88"/>
        <end position="103"/>
    </location>
</feature>
<name>A0A5N3V7K9_MUNMU</name>
<dbReference type="InterPro" id="IPR003036">
    <property type="entry name" value="Gag_P30"/>
</dbReference>
<evidence type="ECO:0000259" key="2">
    <source>
        <dbReference type="Pfam" id="PF02093"/>
    </source>
</evidence>